<name>A0A4C1TF42_EUMVA</name>
<proteinExistence type="predicted"/>
<keyword evidence="2" id="KW-1185">Reference proteome</keyword>
<sequence>MGLYRGEILRPSRLTNGHRYRALCRALCSEVDPEIARDPCRSSLVAAAGRIISGQELLNGAPQSRHPRALSRPRLRPHLNNTAFC</sequence>
<evidence type="ECO:0000313" key="1">
    <source>
        <dbReference type="EMBL" id="GBP12068.1"/>
    </source>
</evidence>
<accession>A0A4C1TF42</accession>
<dbReference type="AlphaFoldDB" id="A0A4C1TF42"/>
<comment type="caution">
    <text evidence="1">The sequence shown here is derived from an EMBL/GenBank/DDBJ whole genome shotgun (WGS) entry which is preliminary data.</text>
</comment>
<gene>
    <name evidence="1" type="ORF">EVAR_5900_1</name>
</gene>
<protein>
    <submittedName>
        <fullName evidence="1">Uncharacterized protein</fullName>
    </submittedName>
</protein>
<organism evidence="1 2">
    <name type="scientific">Eumeta variegata</name>
    <name type="common">Bagworm moth</name>
    <name type="synonym">Eumeta japonica</name>
    <dbReference type="NCBI Taxonomy" id="151549"/>
    <lineage>
        <taxon>Eukaryota</taxon>
        <taxon>Metazoa</taxon>
        <taxon>Ecdysozoa</taxon>
        <taxon>Arthropoda</taxon>
        <taxon>Hexapoda</taxon>
        <taxon>Insecta</taxon>
        <taxon>Pterygota</taxon>
        <taxon>Neoptera</taxon>
        <taxon>Endopterygota</taxon>
        <taxon>Lepidoptera</taxon>
        <taxon>Glossata</taxon>
        <taxon>Ditrysia</taxon>
        <taxon>Tineoidea</taxon>
        <taxon>Psychidae</taxon>
        <taxon>Oiketicinae</taxon>
        <taxon>Eumeta</taxon>
    </lineage>
</organism>
<evidence type="ECO:0000313" key="2">
    <source>
        <dbReference type="Proteomes" id="UP000299102"/>
    </source>
</evidence>
<dbReference type="Proteomes" id="UP000299102">
    <property type="component" value="Unassembled WGS sequence"/>
</dbReference>
<dbReference type="EMBL" id="BGZK01000049">
    <property type="protein sequence ID" value="GBP12068.1"/>
    <property type="molecule type" value="Genomic_DNA"/>
</dbReference>
<reference evidence="1 2" key="1">
    <citation type="journal article" date="2019" name="Commun. Biol.">
        <title>The bagworm genome reveals a unique fibroin gene that provides high tensile strength.</title>
        <authorList>
            <person name="Kono N."/>
            <person name="Nakamura H."/>
            <person name="Ohtoshi R."/>
            <person name="Tomita M."/>
            <person name="Numata K."/>
            <person name="Arakawa K."/>
        </authorList>
    </citation>
    <scope>NUCLEOTIDE SEQUENCE [LARGE SCALE GENOMIC DNA]</scope>
</reference>